<keyword evidence="3" id="KW-1185">Reference proteome</keyword>
<dbReference type="RefSeq" id="WP_067754947.1">
    <property type="nucleotide sequence ID" value="NZ_CP015772.1"/>
</dbReference>
<feature type="signal peptide" evidence="1">
    <location>
        <begin position="1"/>
        <end position="21"/>
    </location>
</feature>
<dbReference type="KEGG" id="nia:A8C56_09395"/>
<gene>
    <name evidence="2" type="ORF">A8C56_09395</name>
</gene>
<protein>
    <submittedName>
        <fullName evidence="2">Uncharacterized protein</fullName>
    </submittedName>
</protein>
<evidence type="ECO:0000313" key="3">
    <source>
        <dbReference type="Proteomes" id="UP000077667"/>
    </source>
</evidence>
<accession>A0A1A9I1F7</accession>
<evidence type="ECO:0000256" key="1">
    <source>
        <dbReference type="SAM" id="SignalP"/>
    </source>
</evidence>
<dbReference type="STRING" id="1176587.A8C56_09395"/>
<name>A0A1A9I1F7_9BACT</name>
<dbReference type="EMBL" id="CP015772">
    <property type="protein sequence ID" value="ANH81165.1"/>
    <property type="molecule type" value="Genomic_DNA"/>
</dbReference>
<evidence type="ECO:0000313" key="2">
    <source>
        <dbReference type="EMBL" id="ANH81165.1"/>
    </source>
</evidence>
<dbReference type="AlphaFoldDB" id="A0A1A9I1F7"/>
<dbReference type="Proteomes" id="UP000077667">
    <property type="component" value="Chromosome"/>
</dbReference>
<proteinExistence type="predicted"/>
<dbReference type="OrthoDB" id="640929at2"/>
<feature type="chain" id="PRO_5008389713" evidence="1">
    <location>
        <begin position="22"/>
        <end position="404"/>
    </location>
</feature>
<organism evidence="2 3">
    <name type="scientific">Niabella ginsenosidivorans</name>
    <dbReference type="NCBI Taxonomy" id="1176587"/>
    <lineage>
        <taxon>Bacteria</taxon>
        <taxon>Pseudomonadati</taxon>
        <taxon>Bacteroidota</taxon>
        <taxon>Chitinophagia</taxon>
        <taxon>Chitinophagales</taxon>
        <taxon>Chitinophagaceae</taxon>
        <taxon>Niabella</taxon>
    </lineage>
</organism>
<keyword evidence="1" id="KW-0732">Signal</keyword>
<sequence length="404" mass="47103">MNKIFIGAIIPVALLSTTAHAQDCKTSAEVETMPGKYQPAAQYPWPAVKAEYFKNMVTAPDKAMVKKILADIENIEAKTHVSLTLTGGNWENIYSTKGYAYLGNTRLGQYSFEASLHEFFCLNGKLKRNDEAGTILRIYVNAIPFNTLSRFLDYPFGSSLGEYDFGFQFLDWENHKPVNVNDPLIRLFNYFYCNNEQLIDAINSGKKYFQDVAEKDIKPNNRNNFIYRYWFVKKKDVPVLVPVSRKEYLQSLLEYYEREKLYFPKLISELSSNHNKGIEHNYGNWEADVTDKIGKVKKALSEQKDEWLQQQAVVNKIEDASQNYKAKLKEKTNYNRFWRFYDREDKSQPLYKINPDYFKRNNVGAATPQLITVAFRYVTIPSSLRILNNFTEYFDFEALKKLLK</sequence>
<reference evidence="2 3" key="1">
    <citation type="submission" date="2016-05" db="EMBL/GenBank/DDBJ databases">
        <title>Niabella ginsenosidivorans BS26 whole genome sequencing.</title>
        <authorList>
            <person name="Im W.T."/>
            <person name="Siddiqi M.Z."/>
        </authorList>
    </citation>
    <scope>NUCLEOTIDE SEQUENCE [LARGE SCALE GENOMIC DNA]</scope>
    <source>
        <strain evidence="2 3">BS26</strain>
    </source>
</reference>